<dbReference type="HOGENOM" id="CLU_874281_0_0_1"/>
<dbReference type="AlphaFoldDB" id="Q4WH37"/>
<proteinExistence type="predicted"/>
<dbReference type="KEGG" id="afm:AFUA_7G08231"/>
<keyword evidence="2" id="KW-1185">Reference proteome</keyword>
<reference evidence="1 2" key="1">
    <citation type="journal article" date="2005" name="Nature">
        <title>Genomic sequence of the pathogenic and allergenic filamentous fungus Aspergillus fumigatus.</title>
        <authorList>
            <person name="Nierman W.C."/>
            <person name="Pain A."/>
            <person name="Anderson M.J."/>
            <person name="Wortman J.R."/>
            <person name="Kim H.S."/>
            <person name="Arroyo J."/>
            <person name="Berriman M."/>
            <person name="Abe K."/>
            <person name="Archer D.B."/>
            <person name="Bermejo C."/>
            <person name="Bennett J."/>
            <person name="Bowyer P."/>
            <person name="Chen D."/>
            <person name="Collins M."/>
            <person name="Coulsen R."/>
            <person name="Davies R."/>
            <person name="Dyer P.S."/>
            <person name="Farman M."/>
            <person name="Fedorova N."/>
            <person name="Fedorova N."/>
            <person name="Feldblyum T.V."/>
            <person name="Fischer R."/>
            <person name="Fosker N."/>
            <person name="Fraser A."/>
            <person name="Garcia J.L."/>
            <person name="Garcia M.J."/>
            <person name="Goble A."/>
            <person name="Goldman G.H."/>
            <person name="Gomi K."/>
            <person name="Griffith-Jones S."/>
            <person name="Gwilliam R."/>
            <person name="Haas B."/>
            <person name="Haas H."/>
            <person name="Harris D."/>
            <person name="Horiuchi H."/>
            <person name="Huang J."/>
            <person name="Humphray S."/>
            <person name="Jimenez J."/>
            <person name="Keller N."/>
            <person name="Khouri H."/>
            <person name="Kitamoto K."/>
            <person name="Kobayashi T."/>
            <person name="Konzack S."/>
            <person name="Kulkarni R."/>
            <person name="Kumagai T."/>
            <person name="Lafon A."/>
            <person name="Latge J.P."/>
            <person name="Li W."/>
            <person name="Lord A."/>
            <person name="Lu C."/>
            <person name="Majoros W.H."/>
            <person name="May G.S."/>
            <person name="Miller B.L."/>
            <person name="Mohamoud Y."/>
            <person name="Molina M."/>
            <person name="Monod M."/>
            <person name="Mouyna I."/>
            <person name="Mulligan S."/>
            <person name="Murphy L."/>
            <person name="O'Neil S."/>
            <person name="Paulsen I."/>
            <person name="Penalva M.A."/>
            <person name="Pertea M."/>
            <person name="Price C."/>
            <person name="Pritchard B.L."/>
            <person name="Quail M.A."/>
            <person name="Rabbinowitsch E."/>
            <person name="Rawlins N."/>
            <person name="Rajandream M.A."/>
            <person name="Reichard U."/>
            <person name="Renauld H."/>
            <person name="Robson G.D."/>
            <person name="Rodriguez de Cordoba S."/>
            <person name="Rodriguez-Pena J.M."/>
            <person name="Ronning C.M."/>
            <person name="Rutter S."/>
            <person name="Salzberg S.L."/>
            <person name="Sanchez M."/>
            <person name="Sanchez-Ferrero J.C."/>
            <person name="Saunders D."/>
            <person name="Seeger K."/>
            <person name="Squares R."/>
            <person name="Squares S."/>
            <person name="Takeuchi M."/>
            <person name="Tekaia F."/>
            <person name="Turner G."/>
            <person name="Vazquez de Aldana C.R."/>
            <person name="Weidman J."/>
            <person name="White O."/>
            <person name="Woodward J."/>
            <person name="Yu J.H."/>
            <person name="Fraser C."/>
            <person name="Galagan J.E."/>
            <person name="Asai K."/>
            <person name="Machida M."/>
            <person name="Hall N."/>
            <person name="Barrell B."/>
            <person name="Denning D.W."/>
        </authorList>
    </citation>
    <scope>NUCLEOTIDE SEQUENCE [LARGE SCALE GENOMIC DNA]</scope>
    <source>
        <strain evidence="1 2">Af293</strain>
    </source>
</reference>
<sequence>MQALSKQVQTLSFLLGTPLIKTSIVIIPDTSGSESASLYPTAELQRDFPTARIIRFGCVDSQVCAEELIQLRAENQSRPIVFLACSSNLYRFETMIPVPSLCKQWETILKHTIGIVLICTASDHNLTGLLSALKDTNTQLQAFRLLPKLRYESVNMVFGPSGVDLTVDGEPTRHLLNVITTYDAYSGTIRGILQQWLRNHETQPLCSRGNAQRPFRSRQNGKMVFNGTVSGQNKSCFFLLPKYTDNERNVINDAVHANIERGEKNAAVHHLFSLKLSAEGTIAAVLDFAEAPQNISEPRATRTAEHKYWELGQHRLSEAPNLSGCNGTLYWYLEGLF</sequence>
<dbReference type="RefSeq" id="XP_748792.2">
    <property type="nucleotide sequence ID" value="XM_743699.2"/>
</dbReference>
<dbReference type="InParanoid" id="Q4WH37"/>
<evidence type="ECO:0000313" key="1">
    <source>
        <dbReference type="EMBL" id="EAL86754.2"/>
    </source>
</evidence>
<dbReference type="Proteomes" id="UP000002530">
    <property type="component" value="Unassembled WGS sequence"/>
</dbReference>
<organism evidence="1 2">
    <name type="scientific">Aspergillus fumigatus (strain ATCC MYA-4609 / CBS 101355 / FGSC A1100 / Af293)</name>
    <name type="common">Neosartorya fumigata</name>
    <dbReference type="NCBI Taxonomy" id="330879"/>
    <lineage>
        <taxon>Eukaryota</taxon>
        <taxon>Fungi</taxon>
        <taxon>Dikarya</taxon>
        <taxon>Ascomycota</taxon>
        <taxon>Pezizomycotina</taxon>
        <taxon>Eurotiomycetes</taxon>
        <taxon>Eurotiomycetidae</taxon>
        <taxon>Eurotiales</taxon>
        <taxon>Aspergillaceae</taxon>
        <taxon>Aspergillus</taxon>
        <taxon>Aspergillus subgen. Fumigati</taxon>
    </lineage>
</organism>
<dbReference type="GeneID" id="3506291"/>
<dbReference type="VEuPathDB" id="FungiDB:Afu7g08231"/>
<evidence type="ECO:0000313" key="2">
    <source>
        <dbReference type="Proteomes" id="UP000002530"/>
    </source>
</evidence>
<gene>
    <name evidence="1" type="ORF">AFUA_7G08231</name>
</gene>
<comment type="caution">
    <text evidence="1">The sequence shown here is derived from an EMBL/GenBank/DDBJ whole genome shotgun (WGS) entry which is preliminary data.</text>
</comment>
<accession>Q4WH37</accession>
<dbReference type="EMBL" id="AAHF01000009">
    <property type="protein sequence ID" value="EAL86754.2"/>
    <property type="molecule type" value="Genomic_DNA"/>
</dbReference>
<name>Q4WH37_ASPFU</name>
<protein>
    <submittedName>
        <fullName evidence="1">Uncharacterized protein</fullName>
    </submittedName>
</protein>